<sequence>MHYFTSLHHAPKILTIYSSLQKLEITNRYFLLQLRKKLESFWDFLWMLPNRRQASEKVRNLPGTMSSIRVDRMWMYKRLVPSRTTVTSEFIEGVRRFIEFALMQPDFVSNGSIRCPCSKCKNSSGFLEPHDIRSHLYKHGFMPNYHQWESHGESFVPISRPQLGINTGDEIGANKTPINPYRTMVLDAAGPSFNLDSDVFDMDIDEEEPPNQNAKEFFEMLKAAEEPLFDGCRTHSPLSAVCRLLNIKSESNMSDNCYNQILLFLKELLPEDAKLPVDYYRTKQMVAKLGLRYEKIDPNVQTRLNKVTRNDDGGEVDAPDGCLSIFLHPGRPSGEMNGRYLSDKEWDATRIYVLLNCEEIQQFIPIFEAELKRNSENISLEEIDKETNSRFANWFEAYVFNPANNISDERLRDLASGPYKWVQTWPQYFTNGYRFHTLSHGSNKSTMNSGVCIKGTTWNDYESDYYGLLGEVIQLEYSNPTKKRTTLVLFKCDWFDPTMGRGCKVHNQYGLIDINHKKRFSSYAYEPFVLAKQAQQVYFAEYPSKRKDSIDWWAVCKIKARNQIDSPNISYQEDDNLPPIIPNITDDLDSLRHENGELEIHEVENETDDIDQEHDINAIESDEEIEESDCELSEDEGDEQSDENFETDESE</sequence>
<evidence type="ECO:0000259" key="3">
    <source>
        <dbReference type="Pfam" id="PF13963"/>
    </source>
</evidence>
<evidence type="ECO:0000259" key="2">
    <source>
        <dbReference type="Pfam" id="PF13952"/>
    </source>
</evidence>
<proteinExistence type="predicted"/>
<organism evidence="4 5">
    <name type="scientific">Solanum bulbocastanum</name>
    <name type="common">Wild potato</name>
    <dbReference type="NCBI Taxonomy" id="147425"/>
    <lineage>
        <taxon>Eukaryota</taxon>
        <taxon>Viridiplantae</taxon>
        <taxon>Streptophyta</taxon>
        <taxon>Embryophyta</taxon>
        <taxon>Tracheophyta</taxon>
        <taxon>Spermatophyta</taxon>
        <taxon>Magnoliopsida</taxon>
        <taxon>eudicotyledons</taxon>
        <taxon>Gunneridae</taxon>
        <taxon>Pentapetalae</taxon>
        <taxon>asterids</taxon>
        <taxon>lamiids</taxon>
        <taxon>Solanales</taxon>
        <taxon>Solanaceae</taxon>
        <taxon>Solanoideae</taxon>
        <taxon>Solaneae</taxon>
        <taxon>Solanum</taxon>
    </lineage>
</organism>
<dbReference type="Proteomes" id="UP001371456">
    <property type="component" value="Unassembled WGS sequence"/>
</dbReference>
<name>A0AAN8Y1B0_SOLBU</name>
<feature type="domain" description="DUF4216" evidence="2">
    <location>
        <begin position="473"/>
        <end position="555"/>
    </location>
</feature>
<evidence type="ECO:0000313" key="4">
    <source>
        <dbReference type="EMBL" id="KAK6775915.1"/>
    </source>
</evidence>
<dbReference type="InterPro" id="IPR025312">
    <property type="entry name" value="DUF4216"/>
</dbReference>
<dbReference type="PANTHER" id="PTHR48258">
    <property type="entry name" value="DUF4218 DOMAIN-CONTAINING PROTEIN-RELATED"/>
    <property type="match status" value="1"/>
</dbReference>
<feature type="compositionally biased region" description="Acidic residues" evidence="1">
    <location>
        <begin position="620"/>
        <end position="651"/>
    </location>
</feature>
<dbReference type="EMBL" id="JBANQN010000011">
    <property type="protein sequence ID" value="KAK6775915.1"/>
    <property type="molecule type" value="Genomic_DNA"/>
</dbReference>
<evidence type="ECO:0000313" key="5">
    <source>
        <dbReference type="Proteomes" id="UP001371456"/>
    </source>
</evidence>
<keyword evidence="5" id="KW-1185">Reference proteome</keyword>
<gene>
    <name evidence="4" type="ORF">RDI58_026916</name>
</gene>
<dbReference type="Pfam" id="PF13952">
    <property type="entry name" value="DUF4216"/>
    <property type="match status" value="1"/>
</dbReference>
<feature type="region of interest" description="Disordered" evidence="1">
    <location>
        <begin position="605"/>
        <end position="651"/>
    </location>
</feature>
<protein>
    <recommendedName>
        <fullName evidence="6">Transposase-associated domain-containing protein</fullName>
    </recommendedName>
</protein>
<dbReference type="Pfam" id="PF13963">
    <property type="entry name" value="Transpos_assoc"/>
    <property type="match status" value="1"/>
</dbReference>
<dbReference type="InterPro" id="IPR029480">
    <property type="entry name" value="Transpos_assoc"/>
</dbReference>
<feature type="domain" description="Transposase-associated" evidence="3">
    <location>
        <begin position="72"/>
        <end position="153"/>
    </location>
</feature>
<comment type="caution">
    <text evidence="4">The sequence shown here is derived from an EMBL/GenBank/DDBJ whole genome shotgun (WGS) entry which is preliminary data.</text>
</comment>
<accession>A0AAN8Y1B0</accession>
<evidence type="ECO:0008006" key="6">
    <source>
        <dbReference type="Google" id="ProtNLM"/>
    </source>
</evidence>
<evidence type="ECO:0000256" key="1">
    <source>
        <dbReference type="SAM" id="MobiDB-lite"/>
    </source>
</evidence>
<dbReference type="PANTHER" id="PTHR48258:SF4">
    <property type="entry name" value="DUF4216 DOMAIN-CONTAINING PROTEIN"/>
    <property type="match status" value="1"/>
</dbReference>
<dbReference type="AlphaFoldDB" id="A0AAN8Y1B0"/>
<reference evidence="4 5" key="1">
    <citation type="submission" date="2024-02" db="EMBL/GenBank/DDBJ databases">
        <title>de novo genome assembly of Solanum bulbocastanum strain 11H21.</title>
        <authorList>
            <person name="Hosaka A.J."/>
        </authorList>
    </citation>
    <scope>NUCLEOTIDE SEQUENCE [LARGE SCALE GENOMIC DNA]</scope>
    <source>
        <tissue evidence="4">Young leaves</tissue>
    </source>
</reference>